<gene>
    <name evidence="2" type="ORF">HKW66_Vig0005050</name>
</gene>
<name>A0A8T0LAL7_PHAAN</name>
<feature type="region of interest" description="Disordered" evidence="1">
    <location>
        <begin position="117"/>
        <end position="147"/>
    </location>
</feature>
<dbReference type="Proteomes" id="UP000743370">
    <property type="component" value="Unassembled WGS sequence"/>
</dbReference>
<protein>
    <submittedName>
        <fullName evidence="2">Uncharacterized protein</fullName>
    </submittedName>
</protein>
<sequence>MSGFLGNLFGLGGNNGTENAFKNSGSGGQDFKKGEFNTGVEVARGRYAPCNRNNGTKDAFNNSGSGKQNFGSAKFNTGASTLFGWDANNGTEDAFKNSGGGQDFKKGEFNTGVQVARGRNAPSRGNNGTKSAFNNSGSGKQDFGRAKFNTGARNGSGEVVYHVGAGQKFENSKINGVKVESETTSYSGSNTTSSEIYCTTCGSFINHGTGSQNFEDYRIPRRNKSGKVVFNGGAGQIFENSIINGVKVKSETTSSSESKTTGELQGLIVELQDRVVELNSSCFKDVPSCFRVSVELVDVELIDVELNLSKRPKDRNKENSASSLNKKCKASLASALRCLESVESMIERLNSSDSPKKDVQSSIMDNNSLVNNEVTLEELGNVGKGSVELGKVGGECRLIDMEIK</sequence>
<evidence type="ECO:0000313" key="2">
    <source>
        <dbReference type="EMBL" id="KAG2409840.1"/>
    </source>
</evidence>
<proteinExistence type="predicted"/>
<accession>A0A8T0LAL7</accession>
<comment type="caution">
    <text evidence="2">The sequence shown here is derived from an EMBL/GenBank/DDBJ whole genome shotgun (WGS) entry which is preliminary data.</text>
</comment>
<organism evidence="2 3">
    <name type="scientific">Phaseolus angularis</name>
    <name type="common">Azuki bean</name>
    <name type="synonym">Vigna angularis</name>
    <dbReference type="NCBI Taxonomy" id="3914"/>
    <lineage>
        <taxon>Eukaryota</taxon>
        <taxon>Viridiplantae</taxon>
        <taxon>Streptophyta</taxon>
        <taxon>Embryophyta</taxon>
        <taxon>Tracheophyta</taxon>
        <taxon>Spermatophyta</taxon>
        <taxon>Magnoliopsida</taxon>
        <taxon>eudicotyledons</taxon>
        <taxon>Gunneridae</taxon>
        <taxon>Pentapetalae</taxon>
        <taxon>rosids</taxon>
        <taxon>fabids</taxon>
        <taxon>Fabales</taxon>
        <taxon>Fabaceae</taxon>
        <taxon>Papilionoideae</taxon>
        <taxon>50 kb inversion clade</taxon>
        <taxon>NPAAA clade</taxon>
        <taxon>indigoferoid/millettioid clade</taxon>
        <taxon>Phaseoleae</taxon>
        <taxon>Vigna</taxon>
    </lineage>
</organism>
<evidence type="ECO:0000256" key="1">
    <source>
        <dbReference type="SAM" id="MobiDB-lite"/>
    </source>
</evidence>
<dbReference type="AlphaFoldDB" id="A0A8T0LAL7"/>
<reference evidence="2 3" key="1">
    <citation type="submission" date="2020-05" db="EMBL/GenBank/DDBJ databases">
        <title>Vigna angularis (adzuki bean) Var. LongXiaoDou No. 4 denovo assembly.</title>
        <authorList>
            <person name="Xiang H."/>
        </authorList>
    </citation>
    <scope>NUCLEOTIDE SEQUENCE [LARGE SCALE GENOMIC DNA]</scope>
    <source>
        <tissue evidence="2">Leaf</tissue>
    </source>
</reference>
<dbReference type="EMBL" id="JABFOF010000001">
    <property type="protein sequence ID" value="KAG2409840.1"/>
    <property type="molecule type" value="Genomic_DNA"/>
</dbReference>
<feature type="compositionally biased region" description="Polar residues" evidence="1">
    <location>
        <begin position="123"/>
        <end position="139"/>
    </location>
</feature>
<evidence type="ECO:0000313" key="3">
    <source>
        <dbReference type="Proteomes" id="UP000743370"/>
    </source>
</evidence>